<evidence type="ECO:0000313" key="12">
    <source>
        <dbReference type="Proteomes" id="UP000007934"/>
    </source>
</evidence>
<feature type="active site" description="Proton acceptor" evidence="9">
    <location>
        <position position="38"/>
    </location>
</feature>
<reference evidence="11 12" key="1">
    <citation type="journal article" date="2011" name="Genome Biol. Evol.">
        <title>Comparative whole genome sequence analysis of the carcinogenic bacterial model pathogen Helicobacter felis.</title>
        <authorList>
            <person name="Arnold I.C."/>
            <person name="Zigova Z."/>
            <person name="Holden M."/>
            <person name="Lawley T.D."/>
            <person name="Rad R."/>
            <person name="Dougan G."/>
            <person name="Falkow S."/>
            <person name="Bentley S.D."/>
            <person name="Muller A."/>
        </authorList>
    </citation>
    <scope>NUCLEOTIDE SEQUENCE [LARGE SCALE GENOMIC DNA]</scope>
    <source>
        <strain evidence="12">ATCC 49179 / CCUG 28539 / NCTC 12436 / CS1</strain>
    </source>
</reference>
<gene>
    <name evidence="9 11" type="primary">trpA</name>
    <name evidence="11" type="ordered locus">Hfelis_02100</name>
</gene>
<dbReference type="PANTHER" id="PTHR43406">
    <property type="entry name" value="TRYPTOPHAN SYNTHASE, ALPHA CHAIN"/>
    <property type="match status" value="1"/>
</dbReference>
<dbReference type="HAMAP" id="MF_00131">
    <property type="entry name" value="Trp_synth_alpha"/>
    <property type="match status" value="1"/>
</dbReference>
<dbReference type="FunFam" id="3.20.20.70:FF:000037">
    <property type="entry name" value="Tryptophan synthase alpha chain"/>
    <property type="match status" value="1"/>
</dbReference>
<evidence type="ECO:0000256" key="2">
    <source>
        <dbReference type="ARBA" id="ARBA00004733"/>
    </source>
</evidence>
<dbReference type="InterPro" id="IPR011060">
    <property type="entry name" value="RibuloseP-bd_barrel"/>
</dbReference>
<dbReference type="Proteomes" id="UP000007934">
    <property type="component" value="Chromosome"/>
</dbReference>
<dbReference type="InterPro" id="IPR018204">
    <property type="entry name" value="Trp_synthase_alpha_AS"/>
</dbReference>
<comment type="function">
    <text evidence="1 9">The alpha subunit is responsible for the aldol cleavage of indoleglycerol phosphate to indole and glyceraldehyde 3-phosphate.</text>
</comment>
<keyword evidence="6 9" id="KW-0057">Aromatic amino acid biosynthesis</keyword>
<protein>
    <recommendedName>
        <fullName evidence="9">Tryptophan synthase alpha chain</fullName>
        <ecNumber evidence="9">4.2.1.20</ecNumber>
    </recommendedName>
</protein>
<dbReference type="EC" id="4.2.1.20" evidence="9"/>
<proteinExistence type="inferred from homology"/>
<keyword evidence="4 9" id="KW-0028">Amino-acid biosynthesis</keyword>
<dbReference type="NCBIfam" id="TIGR00262">
    <property type="entry name" value="trpA"/>
    <property type="match status" value="1"/>
</dbReference>
<evidence type="ECO:0000256" key="7">
    <source>
        <dbReference type="ARBA" id="ARBA00023239"/>
    </source>
</evidence>
<evidence type="ECO:0000256" key="3">
    <source>
        <dbReference type="ARBA" id="ARBA00011270"/>
    </source>
</evidence>
<dbReference type="PROSITE" id="PS00167">
    <property type="entry name" value="TRP_SYNTHASE_ALPHA"/>
    <property type="match status" value="1"/>
</dbReference>
<dbReference type="GO" id="GO:0004834">
    <property type="term" value="F:tryptophan synthase activity"/>
    <property type="evidence" value="ECO:0007669"/>
    <property type="project" value="UniProtKB-UniRule"/>
</dbReference>
<dbReference type="Pfam" id="PF00290">
    <property type="entry name" value="Trp_syntA"/>
    <property type="match status" value="1"/>
</dbReference>
<evidence type="ECO:0000313" key="11">
    <source>
        <dbReference type="EMBL" id="CBY82294.1"/>
    </source>
</evidence>
<evidence type="ECO:0000256" key="6">
    <source>
        <dbReference type="ARBA" id="ARBA00023141"/>
    </source>
</evidence>
<sequence length="258" mass="27895">MFEKRGVFVPFVMLGDPSYEVSFEIIKTLIDAGVDALELGFAFSEPMADGPTIQASHLRALKGGVNMRTNFALLEKVRAYAPNIPIGLLLYANLVHHFGVDHFYRACAQSGVDSVLVADVPLTESAPFVQSANQHHIAPIFIAAPHTSSAHLRQIVTQSLAYVYVLARAGVTGASQTLGQEAREVIVHLKELAPLPCLLGFGISQPGHIQEALALGADGVICGSAIVKIIEEGLKDSSWMLKNLRVFVENMRMGLCYN</sequence>
<accession>E7AD29</accession>
<dbReference type="Gene3D" id="3.20.20.70">
    <property type="entry name" value="Aldolase class I"/>
    <property type="match status" value="1"/>
</dbReference>
<evidence type="ECO:0000256" key="8">
    <source>
        <dbReference type="ARBA" id="ARBA00049047"/>
    </source>
</evidence>
<keyword evidence="12" id="KW-1185">Reference proteome</keyword>
<keyword evidence="5 9" id="KW-0822">Tryptophan biosynthesis</keyword>
<dbReference type="GO" id="GO:0005829">
    <property type="term" value="C:cytosol"/>
    <property type="evidence" value="ECO:0007669"/>
    <property type="project" value="TreeGrafter"/>
</dbReference>
<evidence type="ECO:0000256" key="1">
    <source>
        <dbReference type="ARBA" id="ARBA00003365"/>
    </source>
</evidence>
<dbReference type="InterPro" id="IPR013785">
    <property type="entry name" value="Aldolase_TIM"/>
</dbReference>
<dbReference type="HOGENOM" id="CLU_016734_0_4_7"/>
<name>E7AD29_HELFC</name>
<keyword evidence="7 9" id="KW-0456">Lyase</keyword>
<dbReference type="SUPFAM" id="SSF51366">
    <property type="entry name" value="Ribulose-phoshate binding barrel"/>
    <property type="match status" value="1"/>
</dbReference>
<evidence type="ECO:0000256" key="4">
    <source>
        <dbReference type="ARBA" id="ARBA00022605"/>
    </source>
</evidence>
<dbReference type="UniPathway" id="UPA00035">
    <property type="reaction ID" value="UER00044"/>
</dbReference>
<dbReference type="InterPro" id="IPR002028">
    <property type="entry name" value="Trp_synthase_suA"/>
</dbReference>
<comment type="catalytic activity">
    <reaction evidence="8 9">
        <text>(1S,2R)-1-C-(indol-3-yl)glycerol 3-phosphate + L-serine = D-glyceraldehyde 3-phosphate + L-tryptophan + H2O</text>
        <dbReference type="Rhea" id="RHEA:10532"/>
        <dbReference type="ChEBI" id="CHEBI:15377"/>
        <dbReference type="ChEBI" id="CHEBI:33384"/>
        <dbReference type="ChEBI" id="CHEBI:57912"/>
        <dbReference type="ChEBI" id="CHEBI:58866"/>
        <dbReference type="ChEBI" id="CHEBI:59776"/>
        <dbReference type="EC" id="4.2.1.20"/>
    </reaction>
</comment>
<dbReference type="eggNOG" id="COG0159">
    <property type="taxonomic scope" value="Bacteria"/>
</dbReference>
<dbReference type="EMBL" id="FQ670179">
    <property type="protein sequence ID" value="CBY82294.1"/>
    <property type="molecule type" value="Genomic_DNA"/>
</dbReference>
<dbReference type="KEGG" id="hfe:HFELIS_02100"/>
<organism evidence="11 12">
    <name type="scientific">Helicobacter felis (strain ATCC 49179 / CCUG 28539 / NCTC 12436 / CS1)</name>
    <dbReference type="NCBI Taxonomy" id="936155"/>
    <lineage>
        <taxon>Bacteria</taxon>
        <taxon>Pseudomonadati</taxon>
        <taxon>Campylobacterota</taxon>
        <taxon>Epsilonproteobacteria</taxon>
        <taxon>Campylobacterales</taxon>
        <taxon>Helicobacteraceae</taxon>
        <taxon>Helicobacter</taxon>
    </lineage>
</organism>
<comment type="similarity">
    <text evidence="9 10">Belongs to the TrpA family.</text>
</comment>
<dbReference type="PANTHER" id="PTHR43406:SF1">
    <property type="entry name" value="TRYPTOPHAN SYNTHASE ALPHA CHAIN, CHLOROPLASTIC"/>
    <property type="match status" value="1"/>
</dbReference>
<evidence type="ECO:0000256" key="5">
    <source>
        <dbReference type="ARBA" id="ARBA00022822"/>
    </source>
</evidence>
<dbReference type="CDD" id="cd04724">
    <property type="entry name" value="Tryptophan_synthase_alpha"/>
    <property type="match status" value="1"/>
</dbReference>
<evidence type="ECO:0000256" key="10">
    <source>
        <dbReference type="RuleBase" id="RU003662"/>
    </source>
</evidence>
<dbReference type="STRING" id="936155.HFELIS_02100"/>
<evidence type="ECO:0000256" key="9">
    <source>
        <dbReference type="HAMAP-Rule" id="MF_00131"/>
    </source>
</evidence>
<comment type="pathway">
    <text evidence="2 9">Amino-acid biosynthesis; L-tryptophan biosynthesis; L-tryptophan from chorismate: step 5/5.</text>
</comment>
<feature type="active site" description="Proton acceptor" evidence="9">
    <location>
        <position position="49"/>
    </location>
</feature>
<comment type="subunit">
    <text evidence="3 9">Tetramer of two alpha and two beta chains.</text>
</comment>
<dbReference type="AlphaFoldDB" id="E7AD29"/>